<name>A0A8S2ZAD3_9BILA</name>
<evidence type="ECO:0000313" key="2">
    <source>
        <dbReference type="EMBL" id="CAF4622021.1"/>
    </source>
</evidence>
<feature type="region of interest" description="Disordered" evidence="1">
    <location>
        <begin position="68"/>
        <end position="148"/>
    </location>
</feature>
<dbReference type="Proteomes" id="UP000681722">
    <property type="component" value="Unassembled WGS sequence"/>
</dbReference>
<evidence type="ECO:0000313" key="3">
    <source>
        <dbReference type="Proteomes" id="UP000681722"/>
    </source>
</evidence>
<organism evidence="2 3">
    <name type="scientific">Didymodactylos carnosus</name>
    <dbReference type="NCBI Taxonomy" id="1234261"/>
    <lineage>
        <taxon>Eukaryota</taxon>
        <taxon>Metazoa</taxon>
        <taxon>Spiralia</taxon>
        <taxon>Gnathifera</taxon>
        <taxon>Rotifera</taxon>
        <taxon>Eurotatoria</taxon>
        <taxon>Bdelloidea</taxon>
        <taxon>Philodinida</taxon>
        <taxon>Philodinidae</taxon>
        <taxon>Didymodactylos</taxon>
    </lineage>
</organism>
<feature type="compositionally biased region" description="Polar residues" evidence="1">
    <location>
        <begin position="118"/>
        <end position="140"/>
    </location>
</feature>
<reference evidence="2" key="1">
    <citation type="submission" date="2021-02" db="EMBL/GenBank/DDBJ databases">
        <authorList>
            <person name="Nowell W R."/>
        </authorList>
    </citation>
    <scope>NUCLEOTIDE SEQUENCE</scope>
</reference>
<dbReference type="EMBL" id="CAJOBC010133858">
    <property type="protein sequence ID" value="CAF4622021.1"/>
    <property type="molecule type" value="Genomic_DNA"/>
</dbReference>
<sequence length="182" mass="21252">DEYVGRTDVVFNSKKIENFIQAIEENDDPKIIEKLPQFYADEEKKLANFISNSWSKQIRHEIAPLIKITKRPPSPQPLNSQQEQATSSIANNNINRNELKTTSVRPTYSSRDSSSYSKPNQQYSGQTDNRNYQPRPNQDNRSSRLPIYHQPRSIVYKNIQQENTTGDFSKYSNYHFNMSLQF</sequence>
<evidence type="ECO:0000256" key="1">
    <source>
        <dbReference type="SAM" id="MobiDB-lite"/>
    </source>
</evidence>
<feature type="non-terminal residue" evidence="2">
    <location>
        <position position="1"/>
    </location>
</feature>
<feature type="compositionally biased region" description="Low complexity" evidence="1">
    <location>
        <begin position="108"/>
        <end position="117"/>
    </location>
</feature>
<gene>
    <name evidence="2" type="ORF">SRO942_LOCUS49571</name>
</gene>
<dbReference type="AlphaFoldDB" id="A0A8S2ZAD3"/>
<protein>
    <submittedName>
        <fullName evidence="2">Uncharacterized protein</fullName>
    </submittedName>
</protein>
<feature type="compositionally biased region" description="Polar residues" evidence="1">
    <location>
        <begin position="77"/>
        <end position="107"/>
    </location>
</feature>
<proteinExistence type="predicted"/>
<comment type="caution">
    <text evidence="2">The sequence shown here is derived from an EMBL/GenBank/DDBJ whole genome shotgun (WGS) entry which is preliminary data.</text>
</comment>
<accession>A0A8S2ZAD3</accession>